<sequence>MRIGGEWFDCVTEETVADRVISALAAGRGGRIITPNVDILRLAAGHSRIAAEVRGFFADASLVVADGMPLVWASRIAGTPLPERVTGSGLIWTVSAALGRARRCAYVLGGKPVPLPRGDLAHGPDGSELAAAALASSCPGLEIAGHHAPAFGFDRDPATYAEVISEVADAKPDFVFVGLGFPRQERVISDLRAELPETWFLGCGAAVGFVAGQTRRAPFWMQRSGLEWAHRLAQEPGRLAGRYLAHDAPYAMKLLATAAARRL</sequence>
<keyword evidence="2 3" id="KW-0808">Transferase</keyword>
<keyword evidence="4" id="KW-1185">Reference proteome</keyword>
<evidence type="ECO:0000256" key="2">
    <source>
        <dbReference type="ARBA" id="ARBA00022679"/>
    </source>
</evidence>
<dbReference type="AlphaFoldDB" id="A0A8J3Q605"/>
<proteinExistence type="predicted"/>
<dbReference type="EMBL" id="BONY01000012">
    <property type="protein sequence ID" value="GIH04441.1"/>
    <property type="molecule type" value="Genomic_DNA"/>
</dbReference>
<dbReference type="Pfam" id="PF03808">
    <property type="entry name" value="Glyco_tran_WecG"/>
    <property type="match status" value="1"/>
</dbReference>
<reference evidence="3" key="1">
    <citation type="submission" date="2021-01" db="EMBL/GenBank/DDBJ databases">
        <title>Whole genome shotgun sequence of Rhizocola hellebori NBRC 109834.</title>
        <authorList>
            <person name="Komaki H."/>
            <person name="Tamura T."/>
        </authorList>
    </citation>
    <scope>NUCLEOTIDE SEQUENCE</scope>
    <source>
        <strain evidence="3">NBRC 109834</strain>
    </source>
</reference>
<dbReference type="Proteomes" id="UP000612899">
    <property type="component" value="Unassembled WGS sequence"/>
</dbReference>
<comment type="caution">
    <text evidence="3">The sequence shown here is derived from an EMBL/GenBank/DDBJ whole genome shotgun (WGS) entry which is preliminary data.</text>
</comment>
<keyword evidence="1" id="KW-0328">Glycosyltransferase</keyword>
<dbReference type="PANTHER" id="PTHR34136:SF1">
    <property type="entry name" value="UDP-N-ACETYL-D-MANNOSAMINURONIC ACID TRANSFERASE"/>
    <property type="match status" value="1"/>
</dbReference>
<accession>A0A8J3Q605</accession>
<evidence type="ECO:0000256" key="1">
    <source>
        <dbReference type="ARBA" id="ARBA00022676"/>
    </source>
</evidence>
<dbReference type="GO" id="GO:0016758">
    <property type="term" value="F:hexosyltransferase activity"/>
    <property type="evidence" value="ECO:0007669"/>
    <property type="project" value="TreeGrafter"/>
</dbReference>
<dbReference type="CDD" id="cd06533">
    <property type="entry name" value="Glyco_transf_WecG_TagA"/>
    <property type="match status" value="1"/>
</dbReference>
<gene>
    <name evidence="3" type="primary">tagA</name>
    <name evidence="3" type="ORF">Rhe02_25080</name>
</gene>
<organism evidence="3 4">
    <name type="scientific">Rhizocola hellebori</name>
    <dbReference type="NCBI Taxonomy" id="1392758"/>
    <lineage>
        <taxon>Bacteria</taxon>
        <taxon>Bacillati</taxon>
        <taxon>Actinomycetota</taxon>
        <taxon>Actinomycetes</taxon>
        <taxon>Micromonosporales</taxon>
        <taxon>Micromonosporaceae</taxon>
        <taxon>Rhizocola</taxon>
    </lineage>
</organism>
<dbReference type="PANTHER" id="PTHR34136">
    <property type="match status" value="1"/>
</dbReference>
<evidence type="ECO:0000313" key="3">
    <source>
        <dbReference type="EMBL" id="GIH04441.1"/>
    </source>
</evidence>
<dbReference type="InterPro" id="IPR004629">
    <property type="entry name" value="WecG_TagA_CpsF"/>
</dbReference>
<protein>
    <submittedName>
        <fullName evidence="3">Acetyl-mannosamine transferase</fullName>
    </submittedName>
</protein>
<dbReference type="NCBIfam" id="TIGR00696">
    <property type="entry name" value="wecG_tagA_cpsF"/>
    <property type="match status" value="1"/>
</dbReference>
<name>A0A8J3Q605_9ACTN</name>
<evidence type="ECO:0000313" key="4">
    <source>
        <dbReference type="Proteomes" id="UP000612899"/>
    </source>
</evidence>